<proteinExistence type="predicted"/>
<accession>A0ABD0KA45</accession>
<dbReference type="EMBL" id="JACVVK020000218">
    <property type="protein sequence ID" value="KAK7483944.1"/>
    <property type="molecule type" value="Genomic_DNA"/>
</dbReference>
<comment type="caution">
    <text evidence="1">The sequence shown here is derived from an EMBL/GenBank/DDBJ whole genome shotgun (WGS) entry which is preliminary data.</text>
</comment>
<organism evidence="1 2">
    <name type="scientific">Batillaria attramentaria</name>
    <dbReference type="NCBI Taxonomy" id="370345"/>
    <lineage>
        <taxon>Eukaryota</taxon>
        <taxon>Metazoa</taxon>
        <taxon>Spiralia</taxon>
        <taxon>Lophotrochozoa</taxon>
        <taxon>Mollusca</taxon>
        <taxon>Gastropoda</taxon>
        <taxon>Caenogastropoda</taxon>
        <taxon>Sorbeoconcha</taxon>
        <taxon>Cerithioidea</taxon>
        <taxon>Batillariidae</taxon>
        <taxon>Batillaria</taxon>
    </lineage>
</organism>
<reference evidence="1 2" key="1">
    <citation type="journal article" date="2023" name="Sci. Data">
        <title>Genome assembly of the Korean intertidal mud-creeper Batillaria attramentaria.</title>
        <authorList>
            <person name="Patra A.K."/>
            <person name="Ho P.T."/>
            <person name="Jun S."/>
            <person name="Lee S.J."/>
            <person name="Kim Y."/>
            <person name="Won Y.J."/>
        </authorList>
    </citation>
    <scope>NUCLEOTIDE SEQUENCE [LARGE SCALE GENOMIC DNA]</scope>
    <source>
        <strain evidence="1">Wonlab-2016</strain>
    </source>
</reference>
<protein>
    <submittedName>
        <fullName evidence="1">Uncharacterized protein</fullName>
    </submittedName>
</protein>
<dbReference type="AlphaFoldDB" id="A0ABD0KA45"/>
<evidence type="ECO:0000313" key="1">
    <source>
        <dbReference type="EMBL" id="KAK7483944.1"/>
    </source>
</evidence>
<evidence type="ECO:0000313" key="2">
    <source>
        <dbReference type="Proteomes" id="UP001519460"/>
    </source>
</evidence>
<gene>
    <name evidence="1" type="ORF">BaRGS_00024828</name>
</gene>
<feature type="non-terminal residue" evidence="1">
    <location>
        <position position="51"/>
    </location>
</feature>
<name>A0ABD0KA45_9CAEN</name>
<sequence>MIGQNYISEASGSQSMVVTFGEPNCCHELLSFPRFLDPGAGSGLGRECSDH</sequence>
<dbReference type="Proteomes" id="UP001519460">
    <property type="component" value="Unassembled WGS sequence"/>
</dbReference>
<keyword evidence="2" id="KW-1185">Reference proteome</keyword>